<sequence length="219" mass="23621">MRNGLAHASSESSKLAKAGLQHRLDSGLDLARQHGSRALGANRHDHRIAINDRGGKGIAKRGLIDGVDQSAAELGKGMQREICGGAAGGDEYERSVAEGFGRDRARVVTGAVRGDKRCEFGIERGGEERDARLGLEHQAGLLRGLLAPACDDNAAAGHGQEHRKGFHAGAPLQVIRRLGGSGGKKARRAIRSGRSRSWCRRAGRFRSPRRWRGIGCRWR</sequence>
<comment type="caution">
    <text evidence="1">The sequence shown here is derived from an EMBL/GenBank/DDBJ whole genome shotgun (WGS) entry which is preliminary data.</text>
</comment>
<protein>
    <submittedName>
        <fullName evidence="1">Uncharacterized protein</fullName>
    </submittedName>
</protein>
<reference evidence="1" key="1">
    <citation type="submission" date="2016-10" db="EMBL/GenBank/DDBJ databases">
        <title>Sequence of Gallionella enrichment culture.</title>
        <authorList>
            <person name="Poehlein A."/>
            <person name="Muehling M."/>
            <person name="Daniel R."/>
        </authorList>
    </citation>
    <scope>NUCLEOTIDE SEQUENCE</scope>
</reference>
<evidence type="ECO:0000313" key="1">
    <source>
        <dbReference type="EMBL" id="OIQ69581.1"/>
    </source>
</evidence>
<gene>
    <name evidence="1" type="ORF">GALL_488170</name>
</gene>
<accession>A0A1J5Q136</accession>
<organism evidence="1">
    <name type="scientific">mine drainage metagenome</name>
    <dbReference type="NCBI Taxonomy" id="410659"/>
    <lineage>
        <taxon>unclassified sequences</taxon>
        <taxon>metagenomes</taxon>
        <taxon>ecological metagenomes</taxon>
    </lineage>
</organism>
<proteinExistence type="predicted"/>
<dbReference type="AlphaFoldDB" id="A0A1J5Q136"/>
<dbReference type="EMBL" id="MLJW01004646">
    <property type="protein sequence ID" value="OIQ69581.1"/>
    <property type="molecule type" value="Genomic_DNA"/>
</dbReference>
<name>A0A1J5Q136_9ZZZZ</name>